<accession>A0A0N5CLV8</accession>
<keyword evidence="11" id="KW-1185">Reference proteome</keyword>
<keyword evidence="9" id="KW-0472">Membrane</keyword>
<dbReference type="GO" id="GO:0015078">
    <property type="term" value="F:proton transmembrane transporter activity"/>
    <property type="evidence" value="ECO:0007669"/>
    <property type="project" value="InterPro"/>
</dbReference>
<keyword evidence="4" id="KW-0138">CF(0)</keyword>
<dbReference type="WBParaSite" id="TCLT_0000111101-mRNA-1">
    <property type="protein sequence ID" value="TCLT_0000111101-mRNA-1"/>
    <property type="gene ID" value="TCLT_0000111101"/>
</dbReference>
<evidence type="ECO:0000256" key="2">
    <source>
        <dbReference type="ARBA" id="ARBA00006842"/>
    </source>
</evidence>
<dbReference type="GO" id="GO:0005743">
    <property type="term" value="C:mitochondrial inner membrane"/>
    <property type="evidence" value="ECO:0007669"/>
    <property type="project" value="UniProtKB-SubCell"/>
</dbReference>
<dbReference type="Proteomes" id="UP000276776">
    <property type="component" value="Unassembled WGS sequence"/>
</dbReference>
<evidence type="ECO:0000313" key="10">
    <source>
        <dbReference type="EMBL" id="VDM96370.1"/>
    </source>
</evidence>
<evidence type="ECO:0000256" key="4">
    <source>
        <dbReference type="ARBA" id="ARBA00022547"/>
    </source>
</evidence>
<dbReference type="Gene3D" id="6.10.280.70">
    <property type="match status" value="1"/>
</dbReference>
<dbReference type="EMBL" id="UYYF01000119">
    <property type="protein sequence ID" value="VDM96370.1"/>
    <property type="molecule type" value="Genomic_DNA"/>
</dbReference>
<dbReference type="STRING" id="103827.A0A0N5CLV8"/>
<gene>
    <name evidence="10" type="ORF">TCLT_LOCUS1112</name>
</gene>
<dbReference type="SUPFAM" id="SSF161065">
    <property type="entry name" value="ATP synthase D chain-like"/>
    <property type="match status" value="1"/>
</dbReference>
<dbReference type="OrthoDB" id="35799at2759"/>
<dbReference type="OMA" id="PPVEHFD"/>
<reference evidence="12" key="1">
    <citation type="submission" date="2017-02" db="UniProtKB">
        <authorList>
            <consortium name="WormBaseParasite"/>
        </authorList>
    </citation>
    <scope>IDENTIFICATION</scope>
</reference>
<keyword evidence="6" id="KW-0999">Mitochondrion inner membrane</keyword>
<name>A0A0N5CLV8_THECL</name>
<keyword evidence="3" id="KW-0813">Transport</keyword>
<dbReference type="Pfam" id="PF05873">
    <property type="entry name" value="Mt_ATP-synt_D"/>
    <property type="match status" value="1"/>
</dbReference>
<evidence type="ECO:0000313" key="12">
    <source>
        <dbReference type="WBParaSite" id="TCLT_0000111101-mRNA-1"/>
    </source>
</evidence>
<evidence type="ECO:0000256" key="7">
    <source>
        <dbReference type="ARBA" id="ARBA00023065"/>
    </source>
</evidence>
<dbReference type="InterPro" id="IPR008689">
    <property type="entry name" value="ATP_synth_F0_dsu_mt"/>
</dbReference>
<dbReference type="AlphaFoldDB" id="A0A0N5CLV8"/>
<comment type="subcellular location">
    <subcellularLocation>
        <location evidence="1">Mitochondrion inner membrane</location>
    </subcellularLocation>
</comment>
<evidence type="ECO:0000256" key="5">
    <source>
        <dbReference type="ARBA" id="ARBA00022781"/>
    </source>
</evidence>
<proteinExistence type="inferred from homology"/>
<reference evidence="10 11" key="2">
    <citation type="submission" date="2018-11" db="EMBL/GenBank/DDBJ databases">
        <authorList>
            <consortium name="Pathogen Informatics"/>
        </authorList>
    </citation>
    <scope>NUCLEOTIDE SEQUENCE [LARGE SCALE GENOMIC DNA]</scope>
</reference>
<evidence type="ECO:0000313" key="11">
    <source>
        <dbReference type="Proteomes" id="UP000276776"/>
    </source>
</evidence>
<evidence type="ECO:0000256" key="6">
    <source>
        <dbReference type="ARBA" id="ARBA00022792"/>
    </source>
</evidence>
<evidence type="ECO:0000256" key="8">
    <source>
        <dbReference type="ARBA" id="ARBA00023128"/>
    </source>
</evidence>
<keyword evidence="8" id="KW-0496">Mitochondrion</keyword>
<evidence type="ECO:0000256" key="9">
    <source>
        <dbReference type="ARBA" id="ARBA00023136"/>
    </source>
</evidence>
<keyword evidence="5" id="KW-0375">Hydrogen ion transport</keyword>
<dbReference type="GO" id="GO:0045259">
    <property type="term" value="C:proton-transporting ATP synthase complex"/>
    <property type="evidence" value="ECO:0007669"/>
    <property type="project" value="UniProtKB-KW"/>
</dbReference>
<comment type="similarity">
    <text evidence="2">Belongs to the ATPase d subunit family.</text>
</comment>
<keyword evidence="7" id="KW-0406">Ion transport</keyword>
<sequence>MAFKRFTQSIINFKKVADLVGEKHAKEVTALAHHHHQYWSVVMSKLAELPKYDFAKLKEQMPEHRAVLNNLQKQYEALKVPFGTVPERLTQEIDQFLKYINAKMDFLSRKLLDAVEDEKKVKAKYENMPPIEHFRQEHFAKFFPEVHRDVRLPIERFTMAWGTSSTPEHFQELKKLYRDYRTRPAPEHHGK</sequence>
<evidence type="ECO:0000256" key="1">
    <source>
        <dbReference type="ARBA" id="ARBA00004273"/>
    </source>
</evidence>
<organism evidence="12">
    <name type="scientific">Thelazia callipaeda</name>
    <name type="common">Oriental eyeworm</name>
    <name type="synonym">Parasitic nematode</name>
    <dbReference type="NCBI Taxonomy" id="103827"/>
    <lineage>
        <taxon>Eukaryota</taxon>
        <taxon>Metazoa</taxon>
        <taxon>Ecdysozoa</taxon>
        <taxon>Nematoda</taxon>
        <taxon>Chromadorea</taxon>
        <taxon>Rhabditida</taxon>
        <taxon>Spirurina</taxon>
        <taxon>Spiruromorpha</taxon>
        <taxon>Thelazioidea</taxon>
        <taxon>Thelaziidae</taxon>
        <taxon>Thelazia</taxon>
    </lineage>
</organism>
<protein>
    <submittedName>
        <fullName evidence="12">ATP synthase subunit d, mitochondrial</fullName>
    </submittedName>
</protein>
<dbReference type="InterPro" id="IPR036228">
    <property type="entry name" value="ATP_synth_F0_dsu_sf_mt"/>
</dbReference>
<dbReference type="GO" id="GO:0015986">
    <property type="term" value="P:proton motive force-driven ATP synthesis"/>
    <property type="evidence" value="ECO:0007669"/>
    <property type="project" value="InterPro"/>
</dbReference>
<dbReference type="PANTHER" id="PTHR12700">
    <property type="entry name" value="ATP SYNTHASE SUBUNIT D, MITOCHONDRIAL"/>
    <property type="match status" value="1"/>
</dbReference>
<evidence type="ECO:0000256" key="3">
    <source>
        <dbReference type="ARBA" id="ARBA00022448"/>
    </source>
</evidence>